<dbReference type="PANTHER" id="PTHR22776">
    <property type="entry name" value="MARVEL-CONTAINING POTENTIAL LIPID RAFT-ASSOCIATED PROTEIN"/>
    <property type="match status" value="1"/>
</dbReference>
<evidence type="ECO:0000259" key="7">
    <source>
        <dbReference type="PROSITE" id="PS51225"/>
    </source>
</evidence>
<dbReference type="AlphaFoldDB" id="A0A9P0CG82"/>
<evidence type="ECO:0000256" key="5">
    <source>
        <dbReference type="PROSITE-ProRule" id="PRU00581"/>
    </source>
</evidence>
<keyword evidence="4 5" id="KW-0472">Membrane</keyword>
<evidence type="ECO:0000313" key="9">
    <source>
        <dbReference type="Proteomes" id="UP001152759"/>
    </source>
</evidence>
<dbReference type="PANTHER" id="PTHR22776:SF92">
    <property type="entry name" value="LD04844P"/>
    <property type="match status" value="1"/>
</dbReference>
<dbReference type="Pfam" id="PF01284">
    <property type="entry name" value="MARVEL"/>
    <property type="match status" value="1"/>
</dbReference>
<evidence type="ECO:0000256" key="3">
    <source>
        <dbReference type="ARBA" id="ARBA00022989"/>
    </source>
</evidence>
<protein>
    <recommendedName>
        <fullName evidence="7">MARVEL domain-containing protein</fullName>
    </recommendedName>
</protein>
<evidence type="ECO:0000256" key="2">
    <source>
        <dbReference type="ARBA" id="ARBA00022692"/>
    </source>
</evidence>
<dbReference type="PROSITE" id="PS51225">
    <property type="entry name" value="MARVEL"/>
    <property type="match status" value="1"/>
</dbReference>
<evidence type="ECO:0000256" key="6">
    <source>
        <dbReference type="SAM" id="Phobius"/>
    </source>
</evidence>
<evidence type="ECO:0000256" key="1">
    <source>
        <dbReference type="ARBA" id="ARBA00004141"/>
    </source>
</evidence>
<organism evidence="8 9">
    <name type="scientific">Bemisia tabaci</name>
    <name type="common">Sweetpotato whitefly</name>
    <name type="synonym">Aleurodes tabaci</name>
    <dbReference type="NCBI Taxonomy" id="7038"/>
    <lineage>
        <taxon>Eukaryota</taxon>
        <taxon>Metazoa</taxon>
        <taxon>Ecdysozoa</taxon>
        <taxon>Arthropoda</taxon>
        <taxon>Hexapoda</taxon>
        <taxon>Insecta</taxon>
        <taxon>Pterygota</taxon>
        <taxon>Neoptera</taxon>
        <taxon>Paraneoptera</taxon>
        <taxon>Hemiptera</taxon>
        <taxon>Sternorrhyncha</taxon>
        <taxon>Aleyrodoidea</taxon>
        <taxon>Aleyrodidae</taxon>
        <taxon>Aleyrodinae</taxon>
        <taxon>Bemisia</taxon>
    </lineage>
</organism>
<proteinExistence type="predicted"/>
<dbReference type="EMBL" id="OU963869">
    <property type="protein sequence ID" value="CAH0776361.1"/>
    <property type="molecule type" value="Genomic_DNA"/>
</dbReference>
<keyword evidence="9" id="KW-1185">Reference proteome</keyword>
<gene>
    <name evidence="8" type="ORF">BEMITA_LOCUS12462</name>
</gene>
<feature type="transmembrane region" description="Helical" evidence="6">
    <location>
        <begin position="142"/>
        <end position="167"/>
    </location>
</feature>
<dbReference type="InterPro" id="IPR050578">
    <property type="entry name" value="MARVEL-CKLF_proteins"/>
</dbReference>
<reference evidence="8" key="1">
    <citation type="submission" date="2021-12" db="EMBL/GenBank/DDBJ databases">
        <authorList>
            <person name="King R."/>
        </authorList>
    </citation>
    <scope>NUCLEOTIDE SEQUENCE</scope>
</reference>
<keyword evidence="2 5" id="KW-0812">Transmembrane</keyword>
<accession>A0A9P0CG82</accession>
<dbReference type="GO" id="GO:0016020">
    <property type="term" value="C:membrane"/>
    <property type="evidence" value="ECO:0007669"/>
    <property type="project" value="UniProtKB-SubCell"/>
</dbReference>
<keyword evidence="3 6" id="KW-1133">Transmembrane helix</keyword>
<sequence length="173" mass="19006">MISAQHNKMSHTVTVTRTTTTTSTSAIILNTGYLKTLPGLLKLAQVILGGIIIAILVYYKDQKYTFTFLSSALLFFLCIATTFFIASLLLLLSCLCSITTASIIAKTLYEFIYHGAAFLLYLIACLMFLVEVNRANFGGGYYQPFLVASIFGLILTALYLVSSVLAYRSYRGG</sequence>
<dbReference type="KEGG" id="btab:109040943"/>
<comment type="subcellular location">
    <subcellularLocation>
        <location evidence="1">Membrane</location>
        <topology evidence="1">Multi-pass membrane protein</topology>
    </subcellularLocation>
</comment>
<dbReference type="OrthoDB" id="6481667at2759"/>
<feature type="transmembrane region" description="Helical" evidence="6">
    <location>
        <begin position="111"/>
        <end position="130"/>
    </location>
</feature>
<feature type="transmembrane region" description="Helical" evidence="6">
    <location>
        <begin position="71"/>
        <end position="99"/>
    </location>
</feature>
<dbReference type="InterPro" id="IPR008253">
    <property type="entry name" value="Marvel"/>
</dbReference>
<evidence type="ECO:0000256" key="4">
    <source>
        <dbReference type="ARBA" id="ARBA00023136"/>
    </source>
</evidence>
<evidence type="ECO:0000313" key="8">
    <source>
        <dbReference type="EMBL" id="CAH0776361.1"/>
    </source>
</evidence>
<feature type="domain" description="MARVEL" evidence="7">
    <location>
        <begin position="33"/>
        <end position="171"/>
    </location>
</feature>
<name>A0A9P0CG82_BEMTA</name>
<dbReference type="Proteomes" id="UP001152759">
    <property type="component" value="Chromosome 8"/>
</dbReference>
<feature type="transmembrane region" description="Helical" evidence="6">
    <location>
        <begin position="40"/>
        <end position="59"/>
    </location>
</feature>